<evidence type="ECO:0000256" key="1">
    <source>
        <dbReference type="ARBA" id="ARBA00004141"/>
    </source>
</evidence>
<evidence type="ECO:0000256" key="3">
    <source>
        <dbReference type="ARBA" id="ARBA00022989"/>
    </source>
</evidence>
<feature type="domain" description="Neurotransmitter-gated ion-channel transmembrane" evidence="7">
    <location>
        <begin position="99"/>
        <end position="211"/>
    </location>
</feature>
<evidence type="ECO:0000256" key="2">
    <source>
        <dbReference type="ARBA" id="ARBA00022692"/>
    </source>
</evidence>
<dbReference type="GO" id="GO:0004888">
    <property type="term" value="F:transmembrane signaling receptor activity"/>
    <property type="evidence" value="ECO:0007669"/>
    <property type="project" value="InterPro"/>
</dbReference>
<dbReference type="Gene3D" id="1.20.58.390">
    <property type="entry name" value="Neurotransmitter-gated ion-channel transmembrane domain"/>
    <property type="match status" value="1"/>
</dbReference>
<dbReference type="InterPro" id="IPR038050">
    <property type="entry name" value="Neuro_actylchol_rec"/>
</dbReference>
<dbReference type="GO" id="GO:0005230">
    <property type="term" value="F:extracellular ligand-gated monoatomic ion channel activity"/>
    <property type="evidence" value="ECO:0007669"/>
    <property type="project" value="InterPro"/>
</dbReference>
<keyword evidence="3 5" id="KW-1133">Transmembrane helix</keyword>
<dbReference type="GO" id="GO:0016020">
    <property type="term" value="C:membrane"/>
    <property type="evidence" value="ECO:0007669"/>
    <property type="project" value="UniProtKB-SubCell"/>
</dbReference>
<protein>
    <submittedName>
        <fullName evidence="8">Uncharacterized protein</fullName>
    </submittedName>
</protein>
<evidence type="ECO:0000256" key="4">
    <source>
        <dbReference type="ARBA" id="ARBA00023136"/>
    </source>
</evidence>
<dbReference type="SUPFAM" id="SSF90112">
    <property type="entry name" value="Neurotransmitter-gated ion-channel transmembrane pore"/>
    <property type="match status" value="1"/>
</dbReference>
<dbReference type="Proteomes" id="UP000596742">
    <property type="component" value="Unassembled WGS sequence"/>
</dbReference>
<reference evidence="8" key="1">
    <citation type="submission" date="2018-11" db="EMBL/GenBank/DDBJ databases">
        <authorList>
            <person name="Alioto T."/>
            <person name="Alioto T."/>
        </authorList>
    </citation>
    <scope>NUCLEOTIDE SEQUENCE</scope>
</reference>
<dbReference type="PANTHER" id="PTHR18945">
    <property type="entry name" value="NEUROTRANSMITTER GATED ION CHANNEL"/>
    <property type="match status" value="1"/>
</dbReference>
<comment type="subcellular location">
    <subcellularLocation>
        <location evidence="1">Membrane</location>
        <topology evidence="1">Multi-pass membrane protein</topology>
    </subcellularLocation>
</comment>
<dbReference type="OrthoDB" id="10402380at2759"/>
<evidence type="ECO:0000256" key="5">
    <source>
        <dbReference type="SAM" id="Phobius"/>
    </source>
</evidence>
<keyword evidence="9" id="KW-1185">Reference proteome</keyword>
<dbReference type="SUPFAM" id="SSF63712">
    <property type="entry name" value="Nicotinic receptor ligand binding domain-like"/>
    <property type="match status" value="1"/>
</dbReference>
<dbReference type="InterPro" id="IPR006201">
    <property type="entry name" value="Neur_channel"/>
</dbReference>
<dbReference type="InterPro" id="IPR036719">
    <property type="entry name" value="Neuro-gated_channel_TM_sf"/>
</dbReference>
<dbReference type="InterPro" id="IPR006202">
    <property type="entry name" value="Neur_chan_lig-bd"/>
</dbReference>
<gene>
    <name evidence="8" type="ORF">MGAL_10B049238</name>
</gene>
<proteinExistence type="predicted"/>
<dbReference type="Pfam" id="PF02931">
    <property type="entry name" value="Neur_chan_LBD"/>
    <property type="match status" value="1"/>
</dbReference>
<sequence>MLSTFCKMFIAFFPFDHQICYINLASLDYPQRVVSLHLLNRSKDWFILHIDLEEISQGDWKIEETYNYRKTFWTRTEPKQMLKFGIHLKRLSGHYIMIVIFPTILTAALTFLSFFLPIKSGVRIGYILTVVLALVVLLTLFADTMPSTTRYPSILVSLFTVTLGMAFLLVIITIFVMRLYNKPKRHIAPNWMHFIVRKTRMLKFKLKCRTRRINPIEQQQAIEDGRSTKEKGEHGEKYAFKTIQQQGTSRIL</sequence>
<accession>A0A8B6DS89</accession>
<evidence type="ECO:0000259" key="6">
    <source>
        <dbReference type="Pfam" id="PF02931"/>
    </source>
</evidence>
<feature type="domain" description="Neurotransmitter-gated ion-channel ligand-binding" evidence="6">
    <location>
        <begin position="2"/>
        <end position="90"/>
    </location>
</feature>
<dbReference type="InterPro" id="IPR018000">
    <property type="entry name" value="Neurotransmitter_ion_chnl_CS"/>
</dbReference>
<dbReference type="PROSITE" id="PS00236">
    <property type="entry name" value="NEUROTR_ION_CHANNEL"/>
    <property type="match status" value="1"/>
</dbReference>
<organism evidence="8 9">
    <name type="scientific">Mytilus galloprovincialis</name>
    <name type="common">Mediterranean mussel</name>
    <dbReference type="NCBI Taxonomy" id="29158"/>
    <lineage>
        <taxon>Eukaryota</taxon>
        <taxon>Metazoa</taxon>
        <taxon>Spiralia</taxon>
        <taxon>Lophotrochozoa</taxon>
        <taxon>Mollusca</taxon>
        <taxon>Bivalvia</taxon>
        <taxon>Autobranchia</taxon>
        <taxon>Pteriomorphia</taxon>
        <taxon>Mytilida</taxon>
        <taxon>Mytiloidea</taxon>
        <taxon>Mytilidae</taxon>
        <taxon>Mytilinae</taxon>
        <taxon>Mytilus</taxon>
    </lineage>
</organism>
<keyword evidence="2 5" id="KW-0812">Transmembrane</keyword>
<dbReference type="InterPro" id="IPR036734">
    <property type="entry name" value="Neur_chan_lig-bd_sf"/>
</dbReference>
<keyword evidence="4 5" id="KW-0472">Membrane</keyword>
<evidence type="ECO:0000313" key="9">
    <source>
        <dbReference type="Proteomes" id="UP000596742"/>
    </source>
</evidence>
<evidence type="ECO:0000313" key="8">
    <source>
        <dbReference type="EMBL" id="VDI23311.1"/>
    </source>
</evidence>
<feature type="transmembrane region" description="Helical" evidence="5">
    <location>
        <begin position="95"/>
        <end position="117"/>
    </location>
</feature>
<evidence type="ECO:0000259" key="7">
    <source>
        <dbReference type="Pfam" id="PF02932"/>
    </source>
</evidence>
<dbReference type="AlphaFoldDB" id="A0A8B6DS89"/>
<feature type="transmembrane region" description="Helical" evidence="5">
    <location>
        <begin position="154"/>
        <end position="177"/>
    </location>
</feature>
<comment type="caution">
    <text evidence="8">The sequence shown here is derived from an EMBL/GenBank/DDBJ whole genome shotgun (WGS) entry which is preliminary data.</text>
</comment>
<feature type="transmembrane region" description="Helical" evidence="5">
    <location>
        <begin position="124"/>
        <end position="142"/>
    </location>
</feature>
<name>A0A8B6DS89_MYTGA</name>
<dbReference type="EMBL" id="UYJE01003917">
    <property type="protein sequence ID" value="VDI23311.1"/>
    <property type="molecule type" value="Genomic_DNA"/>
</dbReference>
<dbReference type="Gene3D" id="2.70.170.10">
    <property type="entry name" value="Neurotransmitter-gated ion-channel ligand-binding domain"/>
    <property type="match status" value="1"/>
</dbReference>
<dbReference type="InterPro" id="IPR006029">
    <property type="entry name" value="Neurotrans-gated_channel_TM"/>
</dbReference>
<dbReference type="Pfam" id="PF02932">
    <property type="entry name" value="Neur_chan_memb"/>
    <property type="match status" value="1"/>
</dbReference>